<organism evidence="2 3">
    <name type="scientific">Prosthecodimorpha hirschii</name>
    <dbReference type="NCBI Taxonomy" id="665126"/>
    <lineage>
        <taxon>Bacteria</taxon>
        <taxon>Pseudomonadati</taxon>
        <taxon>Pseudomonadota</taxon>
        <taxon>Alphaproteobacteria</taxon>
        <taxon>Hyphomicrobiales</taxon>
        <taxon>Ancalomicrobiaceae</taxon>
        <taxon>Prosthecodimorpha</taxon>
    </lineage>
</organism>
<gene>
    <name evidence="2" type="ORF">ABB55_09650</name>
</gene>
<evidence type="ECO:0000256" key="1">
    <source>
        <dbReference type="SAM" id="Phobius"/>
    </source>
</evidence>
<name>A0A0P6VJB0_9HYPH</name>
<reference evidence="2 3" key="1">
    <citation type="submission" date="2015-09" db="EMBL/GenBank/DDBJ databases">
        <authorList>
            <person name="Jackson K.R."/>
            <person name="Lunt B.L."/>
            <person name="Fisher J.N.B."/>
            <person name="Gardner A.V."/>
            <person name="Bailey M.E."/>
            <person name="Deus L.M."/>
            <person name="Earl A.S."/>
            <person name="Gibby P.D."/>
            <person name="Hartmann K.A."/>
            <person name="Liu J.E."/>
            <person name="Manci A.M."/>
            <person name="Nielsen D.A."/>
            <person name="Solomon M.B."/>
            <person name="Breakwell D.P."/>
            <person name="Burnett S.H."/>
            <person name="Grose J.H."/>
        </authorList>
    </citation>
    <scope>NUCLEOTIDE SEQUENCE [LARGE SCALE GENOMIC DNA]</scope>
    <source>
        <strain evidence="2 3">16</strain>
    </source>
</reference>
<dbReference type="EMBL" id="LJYW01000001">
    <property type="protein sequence ID" value="KPL52455.1"/>
    <property type="molecule type" value="Genomic_DNA"/>
</dbReference>
<dbReference type="RefSeq" id="WP_054358618.1">
    <property type="nucleotide sequence ID" value="NZ_LJYW01000001.1"/>
</dbReference>
<keyword evidence="1" id="KW-0812">Transmembrane</keyword>
<comment type="caution">
    <text evidence="2">The sequence shown here is derived from an EMBL/GenBank/DDBJ whole genome shotgun (WGS) entry which is preliminary data.</text>
</comment>
<accession>A0A0P6VJB0</accession>
<feature type="transmembrane region" description="Helical" evidence="1">
    <location>
        <begin position="46"/>
        <end position="66"/>
    </location>
</feature>
<keyword evidence="1" id="KW-0472">Membrane</keyword>
<dbReference type="AlphaFoldDB" id="A0A0P6VJB0"/>
<protein>
    <recommendedName>
        <fullName evidence="4">DUF1475 domain-containing protein</fullName>
    </recommendedName>
</protein>
<sequence>MPQTATLIRIAALVAAAVFAGVIVWASGRADLFASFAAVAADPWGLVALIDLYLGFAVTAGLVAAFERRAPVVLAFLVALFVLGNLATLAWIAWRAPSIGRRLAASAAPPTQ</sequence>
<proteinExistence type="predicted"/>
<feature type="transmembrane region" description="Helical" evidence="1">
    <location>
        <begin position="73"/>
        <end position="94"/>
    </location>
</feature>
<dbReference type="Proteomes" id="UP000048984">
    <property type="component" value="Unassembled WGS sequence"/>
</dbReference>
<reference evidence="2 3" key="2">
    <citation type="submission" date="2015-10" db="EMBL/GenBank/DDBJ databases">
        <title>Draft Genome Sequence of Prosthecomicrobium hirschii ATCC 27832.</title>
        <authorList>
            <person name="Daniel J."/>
            <person name="Givan S.A."/>
            <person name="Brun Y.V."/>
            <person name="Brown P.J."/>
        </authorList>
    </citation>
    <scope>NUCLEOTIDE SEQUENCE [LARGE SCALE GENOMIC DNA]</scope>
    <source>
        <strain evidence="2 3">16</strain>
    </source>
</reference>
<feature type="transmembrane region" description="Helical" evidence="1">
    <location>
        <begin position="7"/>
        <end position="26"/>
    </location>
</feature>
<keyword evidence="3" id="KW-1185">Reference proteome</keyword>
<evidence type="ECO:0000313" key="2">
    <source>
        <dbReference type="EMBL" id="KPL52455.1"/>
    </source>
</evidence>
<evidence type="ECO:0008006" key="4">
    <source>
        <dbReference type="Google" id="ProtNLM"/>
    </source>
</evidence>
<keyword evidence="1" id="KW-1133">Transmembrane helix</keyword>
<evidence type="ECO:0000313" key="3">
    <source>
        <dbReference type="Proteomes" id="UP000048984"/>
    </source>
</evidence>